<proteinExistence type="predicted"/>
<dbReference type="OrthoDB" id="9787815at2"/>
<dbReference type="EMBL" id="CP016094">
    <property type="protein sequence ID" value="AOS44105.1"/>
    <property type="molecule type" value="Genomic_DNA"/>
</dbReference>
<evidence type="ECO:0000256" key="6">
    <source>
        <dbReference type="SAM" id="Phobius"/>
    </source>
</evidence>
<dbReference type="GO" id="GO:0016020">
    <property type="term" value="C:membrane"/>
    <property type="evidence" value="ECO:0007669"/>
    <property type="project" value="UniProtKB-SubCell"/>
</dbReference>
<keyword evidence="8" id="KW-1185">Reference proteome</keyword>
<sequence>MSSPAPAVRNPWYWVPSSYLSEGIPFAMVIWVAGTMFKDLGHSDGQITLATASIGIAWSLKPLWAAFLDMYRTKKFFVLLMELLMAGLLCAIAVCLPLPNYFQITIAVLWVLAFASATQDICVDGIYITSLDEKKQAAFIGVQGVFWNVGRLFGTAVVVWLAGSLKEDHGMSTTAAWGWALGLAAVTLAGLAAYHWFILPTGSITERPKSVGEIGRTFYDSIADFFRKEHIWGMLLFVFLYRSSEGLLLIEGPLFLQASPELGGVGLSLKEKGIIDGTISTFVSLFAGLLGGAFMAKYGLKRNTLIFMALCLNIPHITFVILSQLAGPGHTLSLWTIGSLVTIEKFGYSFGFVANMLYMMQQISPGRYHMTHYAFCTALMNLMLVPTQMVSGPLADHFGYKTYFIIVMFAAVPSILAACYAPFPRKFGHDRPATGA</sequence>
<name>A0A1D8AT70_9BACT</name>
<dbReference type="InterPro" id="IPR011701">
    <property type="entry name" value="MFS"/>
</dbReference>
<dbReference type="KEGG" id="obg:Verru16b_01166"/>
<reference evidence="7 8" key="1">
    <citation type="submission" date="2016-06" db="EMBL/GenBank/DDBJ databases">
        <title>Three novel species with peptidoglycan cell walls form the new genus Lacunisphaera gen. nov. in the family Opitutaceae of the verrucomicrobial subdivision 4.</title>
        <authorList>
            <person name="Rast P."/>
            <person name="Gloeckner I."/>
            <person name="Jogler M."/>
            <person name="Boedeker C."/>
            <person name="Jeske O."/>
            <person name="Wiegand S."/>
            <person name="Reinhardt R."/>
            <person name="Schumann P."/>
            <person name="Rohde M."/>
            <person name="Spring S."/>
            <person name="Gloeckner F.O."/>
            <person name="Jogler C."/>
        </authorList>
    </citation>
    <scope>NUCLEOTIDE SEQUENCE [LARGE SCALE GENOMIC DNA]</scope>
    <source>
        <strain evidence="7 8">IG16b</strain>
    </source>
</reference>
<feature type="transmembrane region" description="Helical" evidence="6">
    <location>
        <begin position="370"/>
        <end position="390"/>
    </location>
</feature>
<keyword evidence="4 6" id="KW-1133">Transmembrane helix</keyword>
<dbReference type="InterPro" id="IPR036259">
    <property type="entry name" value="MFS_trans_sf"/>
</dbReference>
<feature type="transmembrane region" description="Helical" evidence="6">
    <location>
        <begin position="332"/>
        <end position="358"/>
    </location>
</feature>
<gene>
    <name evidence="7" type="ORF">Verru16b_01166</name>
</gene>
<dbReference type="Proteomes" id="UP000095228">
    <property type="component" value="Chromosome"/>
</dbReference>
<evidence type="ECO:0000256" key="2">
    <source>
        <dbReference type="ARBA" id="ARBA00022448"/>
    </source>
</evidence>
<feature type="transmembrane region" description="Helical" evidence="6">
    <location>
        <begin position="402"/>
        <end position="423"/>
    </location>
</feature>
<comment type="subcellular location">
    <subcellularLocation>
        <location evidence="1">Membrane</location>
        <topology evidence="1">Multi-pass membrane protein</topology>
    </subcellularLocation>
</comment>
<evidence type="ECO:0000256" key="1">
    <source>
        <dbReference type="ARBA" id="ARBA00004141"/>
    </source>
</evidence>
<evidence type="ECO:0000256" key="5">
    <source>
        <dbReference type="ARBA" id="ARBA00023136"/>
    </source>
</evidence>
<dbReference type="PATRIC" id="fig|1838286.3.peg.1174"/>
<feature type="transmembrane region" description="Helical" evidence="6">
    <location>
        <begin position="76"/>
        <end position="94"/>
    </location>
</feature>
<feature type="transmembrane region" description="Helical" evidence="6">
    <location>
        <begin position="138"/>
        <end position="163"/>
    </location>
</feature>
<evidence type="ECO:0000313" key="7">
    <source>
        <dbReference type="EMBL" id="AOS44105.1"/>
    </source>
</evidence>
<dbReference type="PANTHER" id="PTHR12778:SF10">
    <property type="entry name" value="MAJOR FACILITATOR SUPERFAMILY DOMAIN-CONTAINING PROTEIN 3"/>
    <property type="match status" value="1"/>
</dbReference>
<accession>A0A1D8AT70</accession>
<dbReference type="RefSeq" id="WP_069961396.1">
    <property type="nucleotide sequence ID" value="NZ_CP016094.1"/>
</dbReference>
<evidence type="ECO:0000256" key="3">
    <source>
        <dbReference type="ARBA" id="ARBA00022692"/>
    </source>
</evidence>
<feature type="transmembrane region" description="Helical" evidence="6">
    <location>
        <begin position="100"/>
        <end position="117"/>
    </location>
</feature>
<dbReference type="Gene3D" id="1.20.1250.20">
    <property type="entry name" value="MFS general substrate transporter like domains"/>
    <property type="match status" value="1"/>
</dbReference>
<protein>
    <submittedName>
        <fullName evidence="7">Muropeptide transporter</fullName>
    </submittedName>
</protein>
<dbReference type="InterPro" id="IPR004752">
    <property type="entry name" value="AmpG_permease/AT-1"/>
</dbReference>
<organism evidence="7 8">
    <name type="scientific">Lacunisphaera limnophila</name>
    <dbReference type="NCBI Taxonomy" id="1838286"/>
    <lineage>
        <taxon>Bacteria</taxon>
        <taxon>Pseudomonadati</taxon>
        <taxon>Verrucomicrobiota</taxon>
        <taxon>Opitutia</taxon>
        <taxon>Opitutales</taxon>
        <taxon>Opitutaceae</taxon>
        <taxon>Lacunisphaera</taxon>
    </lineage>
</organism>
<feature type="transmembrane region" description="Helical" evidence="6">
    <location>
        <begin position="175"/>
        <end position="199"/>
    </location>
</feature>
<keyword evidence="5 6" id="KW-0472">Membrane</keyword>
<dbReference type="SUPFAM" id="SSF103473">
    <property type="entry name" value="MFS general substrate transporter"/>
    <property type="match status" value="1"/>
</dbReference>
<dbReference type="Pfam" id="PF07690">
    <property type="entry name" value="MFS_1"/>
    <property type="match status" value="1"/>
</dbReference>
<feature type="transmembrane region" description="Helical" evidence="6">
    <location>
        <begin position="274"/>
        <end position="293"/>
    </location>
</feature>
<dbReference type="GO" id="GO:0022857">
    <property type="term" value="F:transmembrane transporter activity"/>
    <property type="evidence" value="ECO:0007669"/>
    <property type="project" value="InterPro"/>
</dbReference>
<feature type="transmembrane region" description="Helical" evidence="6">
    <location>
        <begin position="231"/>
        <end position="254"/>
    </location>
</feature>
<dbReference type="AlphaFoldDB" id="A0A1D8AT70"/>
<keyword evidence="3 6" id="KW-0812">Transmembrane</keyword>
<feature type="transmembrane region" description="Helical" evidence="6">
    <location>
        <begin position="305"/>
        <end position="326"/>
    </location>
</feature>
<keyword evidence="2" id="KW-0813">Transport</keyword>
<evidence type="ECO:0000313" key="8">
    <source>
        <dbReference type="Proteomes" id="UP000095228"/>
    </source>
</evidence>
<feature type="transmembrane region" description="Helical" evidence="6">
    <location>
        <begin position="45"/>
        <end position="64"/>
    </location>
</feature>
<evidence type="ECO:0000256" key="4">
    <source>
        <dbReference type="ARBA" id="ARBA00022989"/>
    </source>
</evidence>
<feature type="transmembrane region" description="Helical" evidence="6">
    <location>
        <begin position="12"/>
        <end position="33"/>
    </location>
</feature>
<dbReference type="PANTHER" id="PTHR12778">
    <property type="entry name" value="SOLUTE CARRIER FAMILY 33 ACETYL-COA TRANSPORTER -RELATED"/>
    <property type="match status" value="1"/>
</dbReference>
<dbReference type="STRING" id="1838286.Verru16b_01166"/>